<evidence type="ECO:0000256" key="1">
    <source>
        <dbReference type="ARBA" id="ARBA00004613"/>
    </source>
</evidence>
<feature type="compositionally biased region" description="Polar residues" evidence="6">
    <location>
        <begin position="485"/>
        <end position="498"/>
    </location>
</feature>
<feature type="compositionally biased region" description="Acidic residues" evidence="6">
    <location>
        <begin position="1622"/>
        <end position="1641"/>
    </location>
</feature>
<dbReference type="SUPFAM" id="SSF103647">
    <property type="entry name" value="TSP type-3 repeat"/>
    <property type="match status" value="3"/>
</dbReference>
<dbReference type="PROSITE" id="PS00018">
    <property type="entry name" value="EF_HAND_1"/>
    <property type="match status" value="1"/>
</dbReference>
<feature type="compositionally biased region" description="Acidic residues" evidence="6">
    <location>
        <begin position="335"/>
        <end position="347"/>
    </location>
</feature>
<dbReference type="EMBL" id="JX649862">
    <property type="protein sequence ID" value="AGC71100.1"/>
    <property type="molecule type" value="Genomic_DNA"/>
</dbReference>
<evidence type="ECO:0000256" key="4">
    <source>
        <dbReference type="ARBA" id="ARBA00022837"/>
    </source>
</evidence>
<reference evidence="7" key="1">
    <citation type="submission" date="2012-09" db="EMBL/GenBank/DDBJ databases">
        <title>Metagenomic Characterization of a Microbial Community in Wastewater Detects High Levels of Antibiotic Resistance.</title>
        <authorList>
            <person name="Abrams M."/>
            <person name="Caldwell A."/>
            <person name="Vandaei E."/>
            <person name="Lee W."/>
            <person name="Perrott J."/>
            <person name="Khan S.Y."/>
            <person name="Ta J."/>
            <person name="Romero D."/>
            <person name="Nguyen V."/>
            <person name="Pourmand N."/>
            <person name="Ouverney C.C."/>
        </authorList>
    </citation>
    <scope>NUCLEOTIDE SEQUENCE</scope>
</reference>
<dbReference type="SUPFAM" id="SSF48452">
    <property type="entry name" value="TPR-like"/>
    <property type="match status" value="1"/>
</dbReference>
<proteinExistence type="predicted"/>
<dbReference type="InterPro" id="IPR018247">
    <property type="entry name" value="EF_Hand_1_Ca_BS"/>
</dbReference>
<feature type="region of interest" description="Disordered" evidence="6">
    <location>
        <begin position="172"/>
        <end position="390"/>
    </location>
</feature>
<feature type="compositionally biased region" description="Polar residues" evidence="6">
    <location>
        <begin position="1541"/>
        <end position="1554"/>
    </location>
</feature>
<keyword evidence="3" id="KW-0732">Signal</keyword>
<feature type="compositionally biased region" description="Acidic residues" evidence="6">
    <location>
        <begin position="443"/>
        <end position="452"/>
    </location>
</feature>
<feature type="compositionally biased region" description="Acidic residues" evidence="6">
    <location>
        <begin position="1653"/>
        <end position="1666"/>
    </location>
</feature>
<organism evidence="7">
    <name type="scientific">uncultured bacterium A1Q1_fos_2067</name>
    <dbReference type="NCBI Taxonomy" id="1256560"/>
    <lineage>
        <taxon>Bacteria</taxon>
        <taxon>environmental samples</taxon>
    </lineage>
</organism>
<feature type="region of interest" description="Disordered" evidence="6">
    <location>
        <begin position="83"/>
        <end position="110"/>
    </location>
</feature>
<dbReference type="PANTHER" id="PTHR37467:SF1">
    <property type="entry name" value="EXPORTED CALCIUM-BINDING GLYCOPROTEIN"/>
    <property type="match status" value="1"/>
</dbReference>
<feature type="compositionally biased region" description="Polar residues" evidence="6">
    <location>
        <begin position="536"/>
        <end position="549"/>
    </location>
</feature>
<accession>L7VY43</accession>
<evidence type="ECO:0000256" key="2">
    <source>
        <dbReference type="ARBA" id="ARBA00022525"/>
    </source>
</evidence>
<feature type="compositionally biased region" description="Pro residues" evidence="6">
    <location>
        <begin position="2018"/>
        <end position="2031"/>
    </location>
</feature>
<feature type="compositionally biased region" description="Polar residues" evidence="6">
    <location>
        <begin position="293"/>
        <end position="304"/>
    </location>
</feature>
<evidence type="ECO:0000256" key="5">
    <source>
        <dbReference type="PROSITE-ProRule" id="PRU00339"/>
    </source>
</evidence>
<dbReference type="Pfam" id="PF18884">
    <property type="entry name" value="TSP3_bac"/>
    <property type="match status" value="10"/>
</dbReference>
<dbReference type="PROSITE" id="PS50005">
    <property type="entry name" value="TPR"/>
    <property type="match status" value="1"/>
</dbReference>
<evidence type="ECO:0000256" key="3">
    <source>
        <dbReference type="ARBA" id="ARBA00022729"/>
    </source>
</evidence>
<feature type="compositionally biased region" description="Acidic residues" evidence="6">
    <location>
        <begin position="1464"/>
        <end position="1477"/>
    </location>
</feature>
<dbReference type="InterPro" id="IPR019734">
    <property type="entry name" value="TPR_rpt"/>
</dbReference>
<dbReference type="InterPro" id="IPR011990">
    <property type="entry name" value="TPR-like_helical_dom_sf"/>
</dbReference>
<evidence type="ECO:0000256" key="6">
    <source>
        <dbReference type="SAM" id="MobiDB-lite"/>
    </source>
</evidence>
<feature type="region of interest" description="Disordered" evidence="6">
    <location>
        <begin position="2009"/>
        <end position="2045"/>
    </location>
</feature>
<sequence>MRLNPIDWRNSHTSSTVLRRLQRSRFVRWVQLWAAFSLVLQPLVVARSSWVDSDNDGNNDAWHDSATTEITTLSTINLAGTDADFDGATNEQEAASGSNPFDPDSDGDGLMDGFEINTVFPVIGVSPTSWDSDGDFLSDFDEWYIANPASEVIPGFSGVHYSGSGELPPYSGASYSDFDGDGVENPFDAWPTDPDNHDTDHDGVPNDLDPAPQNWDRDGDGIADGADAHPDDPYNGNTPEPTNPGPPDSDGDGHPDDSDPFPSDFGNNGWGTAVLGDDDVDGYLNYLDPYPNDYSNSGWGTSALNDDDGDGIPNYNDGWPNDFTNGASSPTLPDSDGDGIPDIDDPFAGDSNNGGWGTDVLGNPDGDAYANWQDPHPGDSSNFGWGNDALSNWDGDDDVNWRDPFPWDSTNNGWFGNAHGDTDGDGVENWTDPTPDGVLAPDSDGDGWEDATDPYPNDYSNNGWYGSALEDSDYDGILNHLDSYPNDSTNGQGTQPTDSDGDGIPDSADPYISDSGNNGWYSMVLEDPDMDGIPNYQDSYPNDSSNGANNPPPDADYDGIPDATDPYPNDSMNNGWYGNVFGDNDSDGFLNYQDSYPDDSTNGVPPDSDGDGLTDSQESGYGTDAQKSDTDEDGLTDYEELIVHQTDPLNAWSVAATLGFGTLYDDSQLVNLTDSDGDTIPDSVESHYGLDPQSSSDGNGDLDANSITNRQQYAMGRALDIDLIRYDEDGDGMSDTFEDFWGFDRASFDDALNDLDGDGVLNVEEQWLNTLPNNSDSRSLGQLGDYQVLLTRMFYPEGDAPTADSDEDGEPDWIEAKRDNWPLFYRQLPGDWDADGLPDTWEHRYGLWQYPDGLYVRQTDSGADPDEDGLPNLTEYQLGYHPLIADSDNNTVPDGDEDFDDDGLTNAEEVILGSNAAIADSDGDGITDDLEDNDHDGISNFDEVIFGTDPNSNTDLDDDGIADDWELFYDLDPNDPTDALLDHDEDGIITRVEFDSWRTDPWEKDTDGDGINDFDEVAMGSLVEFNKWAAENDTDFDGLLNSQETVLGTNPAEADTDGDGLMDSWEVNFGYNPLSKFASLSEISQSVGRFKILQAWAKNLEAHGIIGTTVSSGTVGTVGSFTEAESLLTMGDLPAALSAFESEVSLFTISTGGASIHSRSITGRGIAKFYSGDLEAALTDFQSALAFDPQNQILILNAVNVLVKLERYSEARQVIGTLGSALADNQGMQEILLAIDDVEAGRPTQRLPQTASTGSQQNGTSVSFGNAALLETDPALVARGLLDHPAFSARVSAIPAPTATPSDEITFDDFRVIVDSNGLQDISRSLRPYPILEANLDSDGDHLSNLQEHSTYQPYGDTTAALNPRSSTDADHDGMADDWELFFGLDATVNDGSLDPDNDGLVSKDEFFWSDTSPVEADTNQDSVSDGTEWRRYWAELETTYGADRREWVKQALGIAEPTAENMDYPEEDIDPYDLDGDGLTNDEERLWGTDPTQADTDQGGISDGQEVNNHNRTDGFTGDPLDPSDDQAQTDTDEDGIGDNQESFYGTNPNNPDTDGGGELDGSEVEAERDPLDPSDDDGDHDGLSAADEAVQGTDPEDPDSDDGGESDGSEVNGERSPLNDIDDQPPPDIQDEDEDGMDDNWERQQALDPTDPADAEEDPDDDQLDNLGEYQNGTDPYMHDTDQGGIKDGVEVANREIDPVPDPAPATDPLDPVDDSDLTCRCGKTKDEYDPNDPYSNPDLTYCYCDDEATFEDECDCGNPPDPDPCECDSANQCQNAGDCGQDNCNCTPDVQQCQCSNGDSAQCGGSTCADDKNASGCNCQDPDPTCACPTSDPCGGDCHNCDGPSHPACTNCDGDHKLDCPEEVDCTACDADGTNPGTVSCTATGCSGGHITTTTICNPGGSHMLPDMSWMPGPCTEGCGGDPDCPLCNGSNQEPESSRPEIPCSECGGDGVYESTADCSNCGADGLVEDLTTCACGGDKRIQCPDCYGDGYVYCDQCGTDGKGPPGPCNGGTQNPPPPPPPPPPPTPTTSAAAPTSYRLRL</sequence>
<feature type="compositionally biased region" description="Acidic residues" evidence="6">
    <location>
        <begin position="1557"/>
        <end position="1566"/>
    </location>
</feature>
<feature type="compositionally biased region" description="Basic and acidic residues" evidence="6">
    <location>
        <begin position="194"/>
        <end position="204"/>
    </location>
</feature>
<keyword evidence="5" id="KW-0802">TPR repeat</keyword>
<feature type="region of interest" description="Disordered" evidence="6">
    <location>
        <begin position="412"/>
        <end position="632"/>
    </location>
</feature>
<dbReference type="InterPro" id="IPR028974">
    <property type="entry name" value="TSP_type-3_rpt"/>
</dbReference>
<dbReference type="PANTHER" id="PTHR37467">
    <property type="entry name" value="EXPORTED CALCIUM-BINDING GLYCOPROTEIN-RELATED"/>
    <property type="match status" value="1"/>
</dbReference>
<dbReference type="InterPro" id="IPR059100">
    <property type="entry name" value="TSP3_bac"/>
</dbReference>
<feature type="compositionally biased region" description="Polar residues" evidence="6">
    <location>
        <begin position="322"/>
        <end position="332"/>
    </location>
</feature>
<keyword evidence="2" id="KW-0964">Secreted</keyword>
<feature type="compositionally biased region" description="Basic and acidic residues" evidence="6">
    <location>
        <begin position="215"/>
        <end position="232"/>
    </location>
</feature>
<comment type="subcellular location">
    <subcellularLocation>
        <location evidence="1">Secreted</location>
    </subcellularLocation>
</comment>
<feature type="compositionally biased region" description="Polar residues" evidence="6">
    <location>
        <begin position="592"/>
        <end position="603"/>
    </location>
</feature>
<feature type="region of interest" description="Disordered" evidence="6">
    <location>
        <begin position="1459"/>
        <end position="1689"/>
    </location>
</feature>
<feature type="compositionally biased region" description="Polar residues" evidence="6">
    <location>
        <begin position="89"/>
        <end position="99"/>
    </location>
</feature>
<dbReference type="Gene3D" id="4.10.1080.10">
    <property type="entry name" value="TSP type-3 repeat"/>
    <property type="match status" value="3"/>
</dbReference>
<dbReference type="GO" id="GO:0005509">
    <property type="term" value="F:calcium ion binding"/>
    <property type="evidence" value="ECO:0007669"/>
    <property type="project" value="InterPro"/>
</dbReference>
<dbReference type="Gene3D" id="1.25.40.10">
    <property type="entry name" value="Tetratricopeptide repeat domain"/>
    <property type="match status" value="1"/>
</dbReference>
<dbReference type="InterPro" id="IPR053180">
    <property type="entry name" value="Ca-binding_acidic-repeat"/>
</dbReference>
<feature type="repeat" description="TPR" evidence="5">
    <location>
        <begin position="1158"/>
        <end position="1191"/>
    </location>
</feature>
<feature type="compositionally biased region" description="Acidic residues" evidence="6">
    <location>
        <begin position="1596"/>
        <end position="1610"/>
    </location>
</feature>
<feature type="region of interest" description="Disordered" evidence="6">
    <location>
        <begin position="674"/>
        <end position="705"/>
    </location>
</feature>
<evidence type="ECO:0000313" key="7">
    <source>
        <dbReference type="EMBL" id="AGC71100.1"/>
    </source>
</evidence>
<name>L7VY43_9BACT</name>
<protein>
    <submittedName>
        <fullName evidence="7">Uncharacterized protein</fullName>
    </submittedName>
</protein>
<dbReference type="Pfam" id="PF14559">
    <property type="entry name" value="TPR_19"/>
    <property type="match status" value="1"/>
</dbReference>
<keyword evidence="4" id="KW-0106">Calcium</keyword>